<evidence type="ECO:0000313" key="3">
    <source>
        <dbReference type="EMBL" id="QLK27846.1"/>
    </source>
</evidence>
<protein>
    <submittedName>
        <fullName evidence="3">DUF58 domain-containing protein</fullName>
    </submittedName>
</protein>
<accession>A0A7D6GYJ0</accession>
<feature type="compositionally biased region" description="Basic and acidic residues" evidence="1">
    <location>
        <begin position="363"/>
        <end position="395"/>
    </location>
</feature>
<dbReference type="PANTHER" id="PTHR34351">
    <property type="entry name" value="SLR1927 PROTEIN-RELATED"/>
    <property type="match status" value="1"/>
</dbReference>
<sequence length="395" mass="42937">MRLTLRGWTVVVAVGVAVVLSREFGPRALNAIVVPLVVVLLAGLVTTARTDRPRVIRQPVAEGFIGEQRRVEVAIETESPVAATVRDTVGDGLSATAEPVAETTLDGDETVTYDVRLEARGRRRVGPLSIAVSDIVGLVERRFEYEETTPVLVYPRVHDLSSGPAADLRALAGVADRHERDEFDHLREYHRGDPFRDIHWKAAAKRPDDELVITEYADDEAVSAVTVAAECRPRRAGDSVDHDGDGERTGRNDEPTGYDDEMAAAAASVATALLERGVPVELAVPDGTQPPGDGRGHHRELLGLLAVAGPGELDDRTRRDADVLVRTDADGTTIVVDGREIPFDRLRGRGRGEREGSVTTDYDEQRDQTGHDGGDDRTDHGGRRDRNDGGREVRP</sequence>
<dbReference type="OrthoDB" id="313155at2157"/>
<dbReference type="GeneID" id="56143413"/>
<keyword evidence="2" id="KW-0472">Membrane</keyword>
<dbReference type="Proteomes" id="UP000510869">
    <property type="component" value="Chromosome"/>
</dbReference>
<gene>
    <name evidence="3" type="ORF">HYG81_09370</name>
</gene>
<feature type="compositionally biased region" description="Basic and acidic residues" evidence="1">
    <location>
        <begin position="233"/>
        <end position="254"/>
    </location>
</feature>
<evidence type="ECO:0000313" key="4">
    <source>
        <dbReference type="Proteomes" id="UP000510869"/>
    </source>
</evidence>
<dbReference type="PANTHER" id="PTHR34351:SF1">
    <property type="entry name" value="SLR1927 PROTEIN"/>
    <property type="match status" value="1"/>
</dbReference>
<feature type="region of interest" description="Disordered" evidence="1">
    <location>
        <begin position="346"/>
        <end position="395"/>
    </location>
</feature>
<feature type="transmembrane region" description="Helical" evidence="2">
    <location>
        <begin position="31"/>
        <end position="48"/>
    </location>
</feature>
<dbReference type="EMBL" id="CP059154">
    <property type="protein sequence ID" value="QLK27846.1"/>
    <property type="molecule type" value="Genomic_DNA"/>
</dbReference>
<organism evidence="3 4">
    <name type="scientific">Natrinema zhouii</name>
    <dbReference type="NCBI Taxonomy" id="1710539"/>
    <lineage>
        <taxon>Archaea</taxon>
        <taxon>Methanobacteriati</taxon>
        <taxon>Methanobacteriota</taxon>
        <taxon>Stenosarchaea group</taxon>
        <taxon>Halobacteria</taxon>
        <taxon>Halobacteriales</taxon>
        <taxon>Natrialbaceae</taxon>
        <taxon>Natrinema</taxon>
    </lineage>
</organism>
<keyword evidence="2" id="KW-1133">Transmembrane helix</keyword>
<name>A0A7D6GYJ0_9EURY</name>
<feature type="region of interest" description="Disordered" evidence="1">
    <location>
        <begin position="233"/>
        <end position="258"/>
    </location>
</feature>
<reference evidence="3 4" key="1">
    <citation type="submission" date="2020-07" db="EMBL/GenBank/DDBJ databases">
        <title>Natrinema (YPL30) sp. nov. and Haloterrigena xxxxxx (YPL8) sp. nov., isolated from a salt mine.</title>
        <authorList>
            <person name="Cui H."/>
        </authorList>
    </citation>
    <scope>NUCLEOTIDE SEQUENCE [LARGE SCALE GENOMIC DNA]</scope>
    <source>
        <strain evidence="3 4">YPL13</strain>
    </source>
</reference>
<feature type="compositionally biased region" description="Basic and acidic residues" evidence="1">
    <location>
        <begin position="346"/>
        <end position="356"/>
    </location>
</feature>
<evidence type="ECO:0000256" key="1">
    <source>
        <dbReference type="SAM" id="MobiDB-lite"/>
    </source>
</evidence>
<keyword evidence="2" id="KW-0812">Transmembrane</keyword>
<dbReference type="RefSeq" id="WP_180843005.1">
    <property type="nucleotide sequence ID" value="NZ_CP059154.1"/>
</dbReference>
<proteinExistence type="predicted"/>
<dbReference type="AlphaFoldDB" id="A0A7D6GYJ0"/>
<keyword evidence="4" id="KW-1185">Reference proteome</keyword>
<evidence type="ECO:0000256" key="2">
    <source>
        <dbReference type="SAM" id="Phobius"/>
    </source>
</evidence>
<dbReference type="KEGG" id="nay:HYG81_09370"/>